<keyword evidence="3" id="KW-1185">Reference proteome</keyword>
<evidence type="ECO:0000313" key="3">
    <source>
        <dbReference type="Proteomes" id="UP001169066"/>
    </source>
</evidence>
<evidence type="ECO:0000313" key="2">
    <source>
        <dbReference type="EMBL" id="MDM5264773.1"/>
    </source>
</evidence>
<dbReference type="RefSeq" id="WP_289402654.1">
    <property type="nucleotide sequence ID" value="NZ_JAQIBC010000015.1"/>
</dbReference>
<dbReference type="InterPro" id="IPR014729">
    <property type="entry name" value="Rossmann-like_a/b/a_fold"/>
</dbReference>
<protein>
    <submittedName>
        <fullName evidence="2">Phosphoadenosine phosphosulfate reductase family protein</fullName>
    </submittedName>
</protein>
<comment type="caution">
    <text evidence="2">The sequence shown here is derived from an EMBL/GenBank/DDBJ whole genome shotgun (WGS) entry which is preliminary data.</text>
</comment>
<dbReference type="InterPro" id="IPR002500">
    <property type="entry name" value="PAPS_reduct_dom"/>
</dbReference>
<evidence type="ECO:0000259" key="1">
    <source>
        <dbReference type="Pfam" id="PF01507"/>
    </source>
</evidence>
<feature type="domain" description="Phosphoadenosine phosphosulphate reductase" evidence="1">
    <location>
        <begin position="23"/>
        <end position="86"/>
    </location>
</feature>
<dbReference type="Pfam" id="PF01507">
    <property type="entry name" value="PAPS_reduct"/>
    <property type="match status" value="1"/>
</dbReference>
<organism evidence="2 3">
    <name type="scientific">Sulfurovum xiamenensis</name>
    <dbReference type="NCBI Taxonomy" id="3019066"/>
    <lineage>
        <taxon>Bacteria</taxon>
        <taxon>Pseudomonadati</taxon>
        <taxon>Campylobacterota</taxon>
        <taxon>Epsilonproteobacteria</taxon>
        <taxon>Campylobacterales</taxon>
        <taxon>Sulfurovaceae</taxon>
        <taxon>Sulfurovum</taxon>
    </lineage>
</organism>
<dbReference type="SUPFAM" id="SSF52402">
    <property type="entry name" value="Adenine nucleotide alpha hydrolases-like"/>
    <property type="match status" value="1"/>
</dbReference>
<dbReference type="EMBL" id="JAQIBC010000015">
    <property type="protein sequence ID" value="MDM5264773.1"/>
    <property type="molecule type" value="Genomic_DNA"/>
</dbReference>
<proteinExistence type="predicted"/>
<gene>
    <name evidence="2" type="ORF">PF327_11260</name>
</gene>
<dbReference type="Proteomes" id="UP001169066">
    <property type="component" value="Unassembled WGS sequence"/>
</dbReference>
<dbReference type="Gene3D" id="3.40.50.620">
    <property type="entry name" value="HUPs"/>
    <property type="match status" value="1"/>
</dbReference>
<reference evidence="2" key="1">
    <citation type="submission" date="2023-01" db="EMBL/GenBank/DDBJ databases">
        <title>Sulfurovum sp. XTW-4 genome assembly.</title>
        <authorList>
            <person name="Wang J."/>
        </authorList>
    </citation>
    <scope>NUCLEOTIDE SEQUENCE</scope>
    <source>
        <strain evidence="2">XTW-4</strain>
    </source>
</reference>
<name>A0ABT7QUM5_9BACT</name>
<sequence length="285" mass="34090">MSVFIIPKDKVIKRKEGAKYIPTISGGKDSVSQCDLLLKNGFPVDEIIFCDTFQEFPMMYKYIEKIKKYFDDRYGKKITVLKPLTTFEEWCFGVIRDKNADGYGAIRGIPNPADNESQCYHRRETKVKPSDAYLNEKYPDSHIVKYIGYTKGENRSYKDTDRCTHLYPLKHIFKMTEDDCKKYMIDQEMENPLYKFFSRSGCGICPFQSERSMFQLYHNFRDIWDYMKGIEKRLEQYEKMGFRVMNRYWFTGYRTLEQMEHKFNLNKATLFDFSDEPIRDCFCKI</sequence>
<accession>A0ABT7QUM5</accession>